<keyword evidence="5" id="KW-0812">Transmembrane</keyword>
<evidence type="ECO:0000256" key="4">
    <source>
        <dbReference type="PROSITE-ProRule" id="PRU00076"/>
    </source>
</evidence>
<dbReference type="PROSITE" id="PS50026">
    <property type="entry name" value="EGF_3"/>
    <property type="match status" value="1"/>
</dbReference>
<dbReference type="GO" id="GO:0007157">
    <property type="term" value="P:heterophilic cell-cell adhesion via plasma membrane cell adhesion molecules"/>
    <property type="evidence" value="ECO:0007669"/>
    <property type="project" value="TreeGrafter"/>
</dbReference>
<protein>
    <submittedName>
        <fullName evidence="7">Teneurin-a (Trinotate prediction)</fullName>
    </submittedName>
</protein>
<dbReference type="GO" id="GO:0042803">
    <property type="term" value="F:protein homodimerization activity"/>
    <property type="evidence" value="ECO:0007669"/>
    <property type="project" value="TreeGrafter"/>
</dbReference>
<evidence type="ECO:0000313" key="7">
    <source>
        <dbReference type="EMBL" id="NDJ93402.1"/>
    </source>
</evidence>
<dbReference type="PANTHER" id="PTHR11219:SF69">
    <property type="entry name" value="TENEURIN-A"/>
    <property type="match status" value="1"/>
</dbReference>
<feature type="disulfide bond" evidence="4">
    <location>
        <begin position="49"/>
        <end position="58"/>
    </location>
</feature>
<dbReference type="SMART" id="SM00181">
    <property type="entry name" value="EGF"/>
    <property type="match status" value="2"/>
</dbReference>
<dbReference type="Gene3D" id="2.10.25.10">
    <property type="entry name" value="Laminin"/>
    <property type="match status" value="1"/>
</dbReference>
<keyword evidence="5" id="KW-1133">Transmembrane helix</keyword>
<keyword evidence="3 4" id="KW-1015">Disulfide bond</keyword>
<keyword evidence="1 4" id="KW-0245">EGF-like domain</keyword>
<evidence type="ECO:0000256" key="5">
    <source>
        <dbReference type="SAM" id="Phobius"/>
    </source>
</evidence>
<keyword evidence="5" id="KW-0472">Membrane</keyword>
<accession>A0A6G3MH86</accession>
<feature type="transmembrane region" description="Helical" evidence="5">
    <location>
        <begin position="106"/>
        <end position="130"/>
    </location>
</feature>
<reference evidence="7" key="1">
    <citation type="submission" date="2018-11" db="EMBL/GenBank/DDBJ databases">
        <title>Henneguya salminicola genome and transcriptome.</title>
        <authorList>
            <person name="Yahalomi D."/>
            <person name="Atkinson S.D."/>
            <person name="Neuhof M."/>
            <person name="Chang E.S."/>
            <person name="Philippe H."/>
            <person name="Cartwright P."/>
            <person name="Bartholomew J.L."/>
            <person name="Huchon D."/>
        </authorList>
    </citation>
    <scope>NUCLEOTIDE SEQUENCE</scope>
    <source>
        <strain evidence="7">Hz1</strain>
        <tissue evidence="7">Whole</tissue>
    </source>
</reference>
<evidence type="ECO:0000256" key="2">
    <source>
        <dbReference type="ARBA" id="ARBA00022737"/>
    </source>
</evidence>
<evidence type="ECO:0000256" key="1">
    <source>
        <dbReference type="ARBA" id="ARBA00022536"/>
    </source>
</evidence>
<comment type="caution">
    <text evidence="4">Lacks conserved residue(s) required for the propagation of feature annotation.</text>
</comment>
<dbReference type="InterPro" id="IPR051216">
    <property type="entry name" value="Teneurin"/>
</dbReference>
<proteinExistence type="predicted"/>
<dbReference type="GO" id="GO:0048666">
    <property type="term" value="P:neuron development"/>
    <property type="evidence" value="ECO:0007669"/>
    <property type="project" value="TreeGrafter"/>
</dbReference>
<evidence type="ECO:0000259" key="6">
    <source>
        <dbReference type="PROSITE" id="PS50026"/>
    </source>
</evidence>
<dbReference type="PANTHER" id="PTHR11219">
    <property type="entry name" value="TENEURIN AND N-ACETYLGLUCOSAMINE-1-PHOSPHODIESTER ALPHA-N-ACETYLGLUCOSAMINIDASE"/>
    <property type="match status" value="1"/>
</dbReference>
<feature type="domain" description="EGF-like" evidence="6">
    <location>
        <begin position="22"/>
        <end position="59"/>
    </location>
</feature>
<organism evidence="7">
    <name type="scientific">Henneguya salminicola</name>
    <name type="common">Myxosporean</name>
    <dbReference type="NCBI Taxonomy" id="69463"/>
    <lineage>
        <taxon>Eukaryota</taxon>
        <taxon>Metazoa</taxon>
        <taxon>Cnidaria</taxon>
        <taxon>Myxozoa</taxon>
        <taxon>Myxosporea</taxon>
        <taxon>Bivalvulida</taxon>
        <taxon>Platysporina</taxon>
        <taxon>Myxobolidae</taxon>
        <taxon>Henneguya</taxon>
    </lineage>
</organism>
<dbReference type="GO" id="GO:0050839">
    <property type="term" value="F:cell adhesion molecule binding"/>
    <property type="evidence" value="ECO:0007669"/>
    <property type="project" value="TreeGrafter"/>
</dbReference>
<name>A0A6G3MH86_HENSL</name>
<dbReference type="EMBL" id="GHBP01003491">
    <property type="protein sequence ID" value="NDJ93402.1"/>
    <property type="molecule type" value="Transcribed_RNA"/>
</dbReference>
<dbReference type="AlphaFoldDB" id="A0A6G3MH86"/>
<evidence type="ECO:0000256" key="3">
    <source>
        <dbReference type="ARBA" id="ARBA00023157"/>
    </source>
</evidence>
<dbReference type="InterPro" id="IPR000742">
    <property type="entry name" value="EGF"/>
</dbReference>
<sequence>MDSTTNNCLKICNPGWSGINCETVSCDKISFCQNNGTCQIKNHTRNCKCNPFYIGEYCQFRCEKDCRNGICSIQNGAVRCVCYKGYFGRFCDHPRLKEQQIYYANIGFYITIIFLTFAWVGISVLIYVIFINNIKTESYEQNLEYDIIVAKKCAGMNIGYHNNLRFYPNDSLDETYENGENSAYSETINNSSINEIVTCESSVKEIESVILEYYQVETIPMDATNYMTADNIFLKNKNKLLCIESNTMCIYILCHLRFLKKFKKLYIKWVE</sequence>
<dbReference type="PROSITE" id="PS01186">
    <property type="entry name" value="EGF_2"/>
    <property type="match status" value="1"/>
</dbReference>
<dbReference type="PROSITE" id="PS00022">
    <property type="entry name" value="EGF_1"/>
    <property type="match status" value="2"/>
</dbReference>
<dbReference type="GO" id="GO:0046982">
    <property type="term" value="F:protein heterodimerization activity"/>
    <property type="evidence" value="ECO:0007669"/>
    <property type="project" value="TreeGrafter"/>
</dbReference>
<keyword evidence="2" id="KW-0677">Repeat</keyword>
<dbReference type="GO" id="GO:0043005">
    <property type="term" value="C:neuron projection"/>
    <property type="evidence" value="ECO:0007669"/>
    <property type="project" value="TreeGrafter"/>
</dbReference>